<accession>A0A1E3PG46</accession>
<keyword evidence="4 13" id="KW-0808">Transferase</keyword>
<feature type="transmembrane region" description="Helical" evidence="14">
    <location>
        <begin position="221"/>
        <end position="244"/>
    </location>
</feature>
<evidence type="ECO:0000256" key="1">
    <source>
        <dbReference type="ARBA" id="ARBA00001946"/>
    </source>
</evidence>
<dbReference type="EC" id="2.7.8.2" evidence="11"/>
<comment type="catalytic activity">
    <reaction evidence="12">
        <text>CDP-N,N-dimethylethanolamine + a 1,2-diacyl-sn-glycerol = a 1,2-diacyl-sn-glycero-3-phospho-N,N-dimethylethanolamine + CMP + H(+)</text>
        <dbReference type="Rhea" id="RHEA:33775"/>
        <dbReference type="ChEBI" id="CHEBI:15378"/>
        <dbReference type="ChEBI" id="CHEBI:17815"/>
        <dbReference type="ChEBI" id="CHEBI:60377"/>
        <dbReference type="ChEBI" id="CHEBI:64572"/>
        <dbReference type="ChEBI" id="CHEBI:65117"/>
    </reaction>
    <physiologicalReaction direction="left-to-right" evidence="12">
        <dbReference type="Rhea" id="RHEA:33776"/>
    </physiologicalReaction>
</comment>
<evidence type="ECO:0000313" key="15">
    <source>
        <dbReference type="EMBL" id="ODQ64393.1"/>
    </source>
</evidence>
<dbReference type="STRING" id="857566.A0A1E3PG46"/>
<sequence length="392" mass="43839">MGVFIDSNSLENLKKYKYSAEDHSLISKYVLKHFWSRFVLLFPMWLAPNLVTLIGFFFVLVNVFTVHYYDPSLNASAPSWAYLTYALGLFLYQTFDACDGGQARRTGQSGPLGELFDHCVDAINTSLGVYIFASASNLGYGWCLVLAQFATLCNFYMSTWEEYNTGTLYLSAFSGPVEGILIVVFLFILVSFTGPQIFHTSFANIIGVNTGISYLNMITPIQVYLVFGVVALGFNIRSACVNVLKSRRTRGLPTRGALSGLIPFFAFYVSVFTWVYVCPAVLTQYGFPFLLIVGLSNAFMVGRIILAHLTKTDFPYFHFVTLLPSVCILLHFLGIAIHGSIASFTFASVYMSLGVCTVTYGFFVMEIINEITTYLDIWCLTIKHPKDVTKQE</sequence>
<evidence type="ECO:0000256" key="9">
    <source>
        <dbReference type="ARBA" id="ARBA00023264"/>
    </source>
</evidence>
<proteinExistence type="inferred from homology"/>
<dbReference type="GO" id="GO:0101026">
    <property type="term" value="P:mitotic nuclear membrane biogenesis"/>
    <property type="evidence" value="ECO:0007669"/>
    <property type="project" value="EnsemblFungi"/>
</dbReference>
<name>A0A1E3PG46_9ASCO</name>
<evidence type="ECO:0000256" key="11">
    <source>
        <dbReference type="ARBA" id="ARBA00038987"/>
    </source>
</evidence>
<comment type="similarity">
    <text evidence="3 13">Belongs to the CDP-alcohol phosphatidyltransferase class-I family.</text>
</comment>
<dbReference type="InterPro" id="IPR014472">
    <property type="entry name" value="CHOPT"/>
</dbReference>
<feature type="transmembrane region" description="Helical" evidence="14">
    <location>
        <begin position="316"/>
        <end position="337"/>
    </location>
</feature>
<dbReference type="GO" id="GO:0012505">
    <property type="term" value="C:endomembrane system"/>
    <property type="evidence" value="ECO:0007669"/>
    <property type="project" value="UniProtKB-SubCell"/>
</dbReference>
<feature type="transmembrane region" description="Helical" evidence="14">
    <location>
        <begin position="256"/>
        <end position="277"/>
    </location>
</feature>
<keyword evidence="7 14" id="KW-0472">Membrane</keyword>
<evidence type="ECO:0000256" key="12">
    <source>
        <dbReference type="ARBA" id="ARBA00051857"/>
    </source>
</evidence>
<dbReference type="EMBL" id="KV454412">
    <property type="protein sequence ID" value="ODQ64393.1"/>
    <property type="molecule type" value="Genomic_DNA"/>
</dbReference>
<comment type="cofactor">
    <cofactor evidence="1">
        <name>Mg(2+)</name>
        <dbReference type="ChEBI" id="CHEBI:18420"/>
    </cofactor>
</comment>
<dbReference type="Pfam" id="PF01066">
    <property type="entry name" value="CDP-OH_P_transf"/>
    <property type="match status" value="1"/>
</dbReference>
<evidence type="ECO:0000256" key="2">
    <source>
        <dbReference type="ARBA" id="ARBA00004127"/>
    </source>
</evidence>
<dbReference type="InterPro" id="IPR048254">
    <property type="entry name" value="CDP_ALCOHOL_P_TRANSF_CS"/>
</dbReference>
<dbReference type="Gene3D" id="1.20.120.1760">
    <property type="match status" value="1"/>
</dbReference>
<keyword evidence="16" id="KW-1185">Reference proteome</keyword>
<dbReference type="AlphaFoldDB" id="A0A1E3PG46"/>
<evidence type="ECO:0000256" key="7">
    <source>
        <dbReference type="ARBA" id="ARBA00023136"/>
    </source>
</evidence>
<dbReference type="FunFam" id="1.20.120.1760:FF:000012">
    <property type="entry name" value="sn-1,2-diacylglycerol cholinephosphotransferase"/>
    <property type="match status" value="1"/>
</dbReference>
<keyword evidence="5 14" id="KW-0812">Transmembrane</keyword>
<feature type="transmembrane region" description="Helical" evidence="14">
    <location>
        <begin position="169"/>
        <end position="190"/>
    </location>
</feature>
<dbReference type="Proteomes" id="UP000095009">
    <property type="component" value="Unassembled WGS sequence"/>
</dbReference>
<comment type="subcellular location">
    <subcellularLocation>
        <location evidence="2">Endomembrane system</location>
        <topology evidence="2">Multi-pass membrane protein</topology>
    </subcellularLocation>
</comment>
<dbReference type="GO" id="GO:0006654">
    <property type="term" value="P:phosphatidic acid biosynthetic process"/>
    <property type="evidence" value="ECO:0007669"/>
    <property type="project" value="EnsemblFungi"/>
</dbReference>
<evidence type="ECO:0000256" key="10">
    <source>
        <dbReference type="ARBA" id="ARBA00037890"/>
    </source>
</evidence>
<keyword evidence="8" id="KW-0444">Lipid biosynthesis</keyword>
<evidence type="ECO:0000256" key="14">
    <source>
        <dbReference type="SAM" id="Phobius"/>
    </source>
</evidence>
<keyword evidence="8" id="KW-0443">Lipid metabolism</keyword>
<reference evidence="15 16" key="1">
    <citation type="journal article" date="2016" name="Proc. Natl. Acad. Sci. U.S.A.">
        <title>Comparative genomics of biotechnologically important yeasts.</title>
        <authorList>
            <person name="Riley R."/>
            <person name="Haridas S."/>
            <person name="Wolfe K.H."/>
            <person name="Lopes M.R."/>
            <person name="Hittinger C.T."/>
            <person name="Goeker M."/>
            <person name="Salamov A.A."/>
            <person name="Wisecaver J.H."/>
            <person name="Long T.M."/>
            <person name="Calvey C.H."/>
            <person name="Aerts A.L."/>
            <person name="Barry K.W."/>
            <person name="Choi C."/>
            <person name="Clum A."/>
            <person name="Coughlan A.Y."/>
            <person name="Deshpande S."/>
            <person name="Douglass A.P."/>
            <person name="Hanson S.J."/>
            <person name="Klenk H.-P."/>
            <person name="LaButti K.M."/>
            <person name="Lapidus A."/>
            <person name="Lindquist E.A."/>
            <person name="Lipzen A.M."/>
            <person name="Meier-Kolthoff J.P."/>
            <person name="Ohm R.A."/>
            <person name="Otillar R.P."/>
            <person name="Pangilinan J.L."/>
            <person name="Peng Y."/>
            <person name="Rokas A."/>
            <person name="Rosa C.A."/>
            <person name="Scheuner C."/>
            <person name="Sibirny A.A."/>
            <person name="Slot J.C."/>
            <person name="Stielow J.B."/>
            <person name="Sun H."/>
            <person name="Kurtzman C.P."/>
            <person name="Blackwell M."/>
            <person name="Grigoriev I.V."/>
            <person name="Jeffries T.W."/>
        </authorList>
    </citation>
    <scope>NUCLEOTIDE SEQUENCE [LARGE SCALE GENOMIC DNA]</scope>
    <source>
        <strain evidence="15 16">DSM 6958</strain>
    </source>
</reference>
<keyword evidence="9" id="KW-1208">Phospholipid metabolism</keyword>
<dbReference type="PANTHER" id="PTHR10414">
    <property type="entry name" value="ETHANOLAMINEPHOSPHOTRANSFERASE"/>
    <property type="match status" value="1"/>
</dbReference>
<feature type="transmembrane region" description="Helical" evidence="14">
    <location>
        <begin position="77"/>
        <end position="95"/>
    </location>
</feature>
<evidence type="ECO:0000256" key="13">
    <source>
        <dbReference type="RuleBase" id="RU003750"/>
    </source>
</evidence>
<dbReference type="GO" id="GO:0016020">
    <property type="term" value="C:membrane"/>
    <property type="evidence" value="ECO:0007669"/>
    <property type="project" value="InterPro"/>
</dbReference>
<keyword evidence="8" id="KW-0594">Phospholipid biosynthesis</keyword>
<feature type="transmembrane region" description="Helical" evidence="14">
    <location>
        <begin position="289"/>
        <end position="309"/>
    </location>
</feature>
<evidence type="ECO:0000256" key="6">
    <source>
        <dbReference type="ARBA" id="ARBA00022989"/>
    </source>
</evidence>
<dbReference type="PROSITE" id="PS00379">
    <property type="entry name" value="CDP_ALCOHOL_P_TRANSF"/>
    <property type="match status" value="1"/>
</dbReference>
<organism evidence="15 16">
    <name type="scientific">Nadsonia fulvescens var. elongata DSM 6958</name>
    <dbReference type="NCBI Taxonomy" id="857566"/>
    <lineage>
        <taxon>Eukaryota</taxon>
        <taxon>Fungi</taxon>
        <taxon>Dikarya</taxon>
        <taxon>Ascomycota</taxon>
        <taxon>Saccharomycotina</taxon>
        <taxon>Dipodascomycetes</taxon>
        <taxon>Dipodascales</taxon>
        <taxon>Dipodascales incertae sedis</taxon>
        <taxon>Nadsonia</taxon>
    </lineage>
</organism>
<feature type="transmembrane region" description="Helical" evidence="14">
    <location>
        <begin position="343"/>
        <end position="363"/>
    </location>
</feature>
<dbReference type="InterPro" id="IPR043130">
    <property type="entry name" value="CDP-OH_PTrfase_TM_dom"/>
</dbReference>
<dbReference type="PANTHER" id="PTHR10414:SF37">
    <property type="entry name" value="BB IN A BOXCAR, ISOFORM C"/>
    <property type="match status" value="1"/>
</dbReference>
<feature type="transmembrane region" description="Helical" evidence="14">
    <location>
        <begin position="138"/>
        <end position="157"/>
    </location>
</feature>
<dbReference type="OrthoDB" id="196717at2759"/>
<evidence type="ECO:0000256" key="3">
    <source>
        <dbReference type="ARBA" id="ARBA00010441"/>
    </source>
</evidence>
<protein>
    <recommendedName>
        <fullName evidence="11">diacylglycerol cholinephosphotransferase</fullName>
        <ecNumber evidence="11">2.7.8.2</ecNumber>
    </recommendedName>
</protein>
<comment type="pathway">
    <text evidence="10">Phospholipid metabolism; phosphatidylcholine biosynthesis; phosphatidylcholine from phosphocholine: step 2/2.</text>
</comment>
<dbReference type="InterPro" id="IPR000462">
    <property type="entry name" value="CDP-OH_P_trans"/>
</dbReference>
<dbReference type="GO" id="GO:0004142">
    <property type="term" value="F:diacylglycerol cholinephosphotransferase activity"/>
    <property type="evidence" value="ECO:0007669"/>
    <property type="project" value="UniProtKB-EC"/>
</dbReference>
<evidence type="ECO:0000256" key="4">
    <source>
        <dbReference type="ARBA" id="ARBA00022679"/>
    </source>
</evidence>
<evidence type="ECO:0000256" key="5">
    <source>
        <dbReference type="ARBA" id="ARBA00022692"/>
    </source>
</evidence>
<dbReference type="PIRSF" id="PIRSF015665">
    <property type="entry name" value="CHOPT"/>
    <property type="match status" value="1"/>
</dbReference>
<gene>
    <name evidence="15" type="ORF">NADFUDRAFT_27217</name>
</gene>
<keyword evidence="6 14" id="KW-1133">Transmembrane helix</keyword>
<evidence type="ECO:0000313" key="16">
    <source>
        <dbReference type="Proteomes" id="UP000095009"/>
    </source>
</evidence>
<feature type="transmembrane region" description="Helical" evidence="14">
    <location>
        <begin position="38"/>
        <end position="65"/>
    </location>
</feature>
<evidence type="ECO:0000256" key="8">
    <source>
        <dbReference type="ARBA" id="ARBA00023209"/>
    </source>
</evidence>